<sequence length="749" mass="82750">MDHLPEIEAEVRSINSPVTVPFLCLQPYDGGDFLTYPARRRFDPDICESDEVGWVDPSGYTAHDRTAIFQEWLFFGTLSEILDAGGVRLIPAEFVCGGCVTTRKLDYYIRQAIKSVNRQQGEEIIVSVSRIETVVDTVRRYASFRPPGAMAVTLGSVCPERWPVALSITILCEGLLMLVSNLPNSKGVLMGEQIAMVSNAVTGDGPGLMEKLLVRRIMDAGWCPNQIAGYGLMDASLAYYLGMLAPKIRMSHERCRPNFAACNQLQDNYMIRHADLCDSQECRMFHVDLQNLEDIINDGALPVVWVDEKDGSIKVVRRDPSKAYLAISHVWSQGLGNPAANALPICQIYWIWVNDGTLIRDKAGVWIDTLCVPVSGPCRKQSIRRMGSIYGDASAVLVLDEELLRTPCSNIIEQTCRLGCCSWQRRLWTLQEGCLNVENLYFIFRDGILNYWTLLESALDHETALVCTIPGVLSLPFRHLVFRLHYGSFVETGASLMENEPTWVGILLSLLETLPWRATSRSADETLCISTIMGIDPGPLLEIPDAEDRMKHFLHSLSRVPQELLFIPGPKFANIPGLGWASKSFLGTGIPGTIQNKWTTPTEKGLPITTDGAVLSPIYMSLAARGEQDLNTPWTPISQDVVAIKGHAEEPWSFFTVRDITLPSEGRLIDLSGIPRPGLILRHELSSSIACLVSLGQEGAVASNECLFGQFRALVSLQRMPTLCTQDGGQSIPILAGQLLGASQNWVVG</sequence>
<evidence type="ECO:0000313" key="1">
    <source>
        <dbReference type="EMBL" id="KAA8648008.1"/>
    </source>
</evidence>
<organism evidence="1 2">
    <name type="scientific">Aspergillus tanneri</name>
    <dbReference type="NCBI Taxonomy" id="1220188"/>
    <lineage>
        <taxon>Eukaryota</taxon>
        <taxon>Fungi</taxon>
        <taxon>Dikarya</taxon>
        <taxon>Ascomycota</taxon>
        <taxon>Pezizomycotina</taxon>
        <taxon>Eurotiomycetes</taxon>
        <taxon>Eurotiomycetidae</taxon>
        <taxon>Eurotiales</taxon>
        <taxon>Aspergillaceae</taxon>
        <taxon>Aspergillus</taxon>
        <taxon>Aspergillus subgen. Circumdati</taxon>
    </lineage>
</organism>
<protein>
    <recommendedName>
        <fullName evidence="3">Heterokaryon incompatibility domain-containing protein</fullName>
    </recommendedName>
</protein>
<reference evidence="1 2" key="1">
    <citation type="submission" date="2019-08" db="EMBL/GenBank/DDBJ databases">
        <title>The genome sequence of a newly discovered highly antifungal drug resistant Aspergillus species, Aspergillus tanneri NIH 1004.</title>
        <authorList>
            <person name="Mounaud S."/>
            <person name="Singh I."/>
            <person name="Joardar V."/>
            <person name="Pakala S."/>
            <person name="Pakala S."/>
            <person name="Venepally P."/>
            <person name="Chung J.K."/>
            <person name="Losada L."/>
            <person name="Nierman W.C."/>
        </authorList>
    </citation>
    <scope>NUCLEOTIDE SEQUENCE [LARGE SCALE GENOMIC DNA]</scope>
    <source>
        <strain evidence="1 2">NIH1004</strain>
    </source>
</reference>
<dbReference type="AlphaFoldDB" id="A0A5M9MLW7"/>
<proteinExistence type="predicted"/>
<gene>
    <name evidence="1" type="ORF">ATNIH1004_003891</name>
</gene>
<dbReference type="EMBL" id="QUQM01000003">
    <property type="protein sequence ID" value="KAA8648008.1"/>
    <property type="molecule type" value="Genomic_DNA"/>
</dbReference>
<dbReference type="OrthoDB" id="2426273at2759"/>
<dbReference type="VEuPathDB" id="FungiDB:EYZ11_010469"/>
<comment type="caution">
    <text evidence="1">The sequence shown here is derived from an EMBL/GenBank/DDBJ whole genome shotgun (WGS) entry which is preliminary data.</text>
</comment>
<dbReference type="Proteomes" id="UP000324241">
    <property type="component" value="Unassembled WGS sequence"/>
</dbReference>
<dbReference type="GeneID" id="54326593"/>
<dbReference type="PANTHER" id="PTHR39596:SF2">
    <property type="entry name" value="HET DOMAIN PROTEIN (AFU_ORTHOLOGUE AFUA_1G17550)-RELATED"/>
    <property type="match status" value="1"/>
</dbReference>
<dbReference type="PANTHER" id="PTHR39596">
    <property type="match status" value="1"/>
</dbReference>
<evidence type="ECO:0000313" key="2">
    <source>
        <dbReference type="Proteomes" id="UP000324241"/>
    </source>
</evidence>
<evidence type="ECO:0008006" key="3">
    <source>
        <dbReference type="Google" id="ProtNLM"/>
    </source>
</evidence>
<dbReference type="RefSeq" id="XP_033427369.1">
    <property type="nucleotide sequence ID" value="XM_033568563.1"/>
</dbReference>
<accession>A0A5M9MLW7</accession>
<name>A0A5M9MLW7_9EURO</name>